<comment type="caution">
    <text evidence="1">The sequence shown here is derived from an EMBL/GenBank/DDBJ whole genome shotgun (WGS) entry which is preliminary data.</text>
</comment>
<keyword evidence="2" id="KW-1185">Reference proteome</keyword>
<dbReference type="EMBL" id="JANHOG010000688">
    <property type="protein sequence ID" value="KAJ3552232.1"/>
    <property type="molecule type" value="Genomic_DNA"/>
</dbReference>
<gene>
    <name evidence="1" type="ORF">NM688_g4257</name>
</gene>
<proteinExistence type="predicted"/>
<evidence type="ECO:0000313" key="2">
    <source>
        <dbReference type="Proteomes" id="UP001148662"/>
    </source>
</evidence>
<organism evidence="1 2">
    <name type="scientific">Phlebia brevispora</name>
    <dbReference type="NCBI Taxonomy" id="194682"/>
    <lineage>
        <taxon>Eukaryota</taxon>
        <taxon>Fungi</taxon>
        <taxon>Dikarya</taxon>
        <taxon>Basidiomycota</taxon>
        <taxon>Agaricomycotina</taxon>
        <taxon>Agaricomycetes</taxon>
        <taxon>Polyporales</taxon>
        <taxon>Meruliaceae</taxon>
        <taxon>Phlebia</taxon>
    </lineage>
</organism>
<reference evidence="1" key="1">
    <citation type="submission" date="2022-07" db="EMBL/GenBank/DDBJ databases">
        <title>Genome Sequence of Phlebia brevispora.</title>
        <authorList>
            <person name="Buettner E."/>
        </authorList>
    </citation>
    <scope>NUCLEOTIDE SEQUENCE</scope>
    <source>
        <strain evidence="1">MPL23</strain>
    </source>
</reference>
<name>A0ACC1T3H2_9APHY</name>
<protein>
    <submittedName>
        <fullName evidence="1">Uncharacterized protein</fullName>
    </submittedName>
</protein>
<sequence>MPPGPPGIPLLGNALQVPKDQPFRQFAEWAKVYGPVFSLNLVGKDVVVLSSPEVAKDLLDRRSAKYSDRPRFIMANEIILGGMATTLLPYGDRSIASSVFSIVYGNILDGKDYDGIMQRLWHAMNTVSRVAGKEPHLVDFFPVMLYIPEWLAKWKREGMRVCRMLSGMFEEFFEGRRAERFTKEEHQSFSERMIKAGDKYGFDPSEPAWLAGLTLITGVDTSCGMLSVFMLAMLWHPDVMRRAQEELDAVVGRGRLPTLDDYDNLPYVVAIVCPEEQQRFGASCSCCGRYSRYVRSKDDWYNGYFIPKGTMILANLWAMGRDPAEFPDPEDFRPERFLAQDDEQANLQTPFAFGFGRRICPGMHVAMRTLFVDIACILWALDIKPQLSEDGSPIRPGKTEAIDGGLTVYVSYYDPYSAFVDTSGILSQVSRCEGDVRNSCLPHQELVEVSRDDAWVEWPECILCYAVTYPGNEFFPVEDAGSIGMPRRSERVRSVLQKSGIDPKICSDSDSLKGTLGVDSNTPLNTYSYGDAARKCHQ</sequence>
<accession>A0ACC1T3H2</accession>
<evidence type="ECO:0000313" key="1">
    <source>
        <dbReference type="EMBL" id="KAJ3552232.1"/>
    </source>
</evidence>
<dbReference type="Proteomes" id="UP001148662">
    <property type="component" value="Unassembled WGS sequence"/>
</dbReference>